<dbReference type="EMBL" id="JABFTS010000008">
    <property type="protein sequence ID" value="MCE8052984.1"/>
    <property type="molecule type" value="Genomic_DNA"/>
</dbReference>
<dbReference type="InterPro" id="IPR003607">
    <property type="entry name" value="HD/PDEase_dom"/>
</dbReference>
<dbReference type="InterPro" id="IPR009875">
    <property type="entry name" value="PilZ_domain"/>
</dbReference>
<reference evidence="2" key="1">
    <citation type="submission" date="2020-05" db="EMBL/GenBank/DDBJ databases">
        <authorList>
            <person name="Wang L."/>
            <person name="Shao Z."/>
        </authorList>
    </citation>
    <scope>NUCLEOTIDE SEQUENCE</scope>
    <source>
        <strain evidence="2">MCCC 1A05776</strain>
    </source>
</reference>
<accession>A0AAW4YX32</accession>
<comment type="caution">
    <text evidence="2">The sequence shown here is derived from an EMBL/GenBank/DDBJ whole genome shotgun (WGS) entry which is preliminary data.</text>
</comment>
<organism evidence="2 3">
    <name type="scientific">Billgrantia desiderata</name>
    <dbReference type="NCBI Taxonomy" id="52021"/>
    <lineage>
        <taxon>Bacteria</taxon>
        <taxon>Pseudomonadati</taxon>
        <taxon>Pseudomonadota</taxon>
        <taxon>Gammaproteobacteria</taxon>
        <taxon>Oceanospirillales</taxon>
        <taxon>Halomonadaceae</taxon>
        <taxon>Billgrantia</taxon>
    </lineage>
</organism>
<dbReference type="CDD" id="cd00077">
    <property type="entry name" value="HDc"/>
    <property type="match status" value="1"/>
</dbReference>
<dbReference type="SUPFAM" id="SSF141371">
    <property type="entry name" value="PilZ domain-like"/>
    <property type="match status" value="1"/>
</dbReference>
<dbReference type="SUPFAM" id="SSF109604">
    <property type="entry name" value="HD-domain/PDEase-like"/>
    <property type="match status" value="1"/>
</dbReference>
<dbReference type="Gene3D" id="1.10.3210.10">
    <property type="entry name" value="Hypothetical protein af1432"/>
    <property type="match status" value="1"/>
</dbReference>
<gene>
    <name evidence="2" type="ORF">HOP61_16950</name>
</gene>
<protein>
    <submittedName>
        <fullName evidence="2">Metal-dependent phosphohydrolase</fullName>
    </submittedName>
</protein>
<dbReference type="Gene3D" id="2.40.10.220">
    <property type="entry name" value="predicted glycosyltransferase like domains"/>
    <property type="match status" value="1"/>
</dbReference>
<name>A0AAW4YX32_9GAMM</name>
<proteinExistence type="predicted"/>
<dbReference type="RefSeq" id="WP_234240323.1">
    <property type="nucleotide sequence ID" value="NZ_JABFTS010000008.1"/>
</dbReference>
<dbReference type="GO" id="GO:0035438">
    <property type="term" value="F:cyclic-di-GMP binding"/>
    <property type="evidence" value="ECO:0007669"/>
    <property type="project" value="InterPro"/>
</dbReference>
<evidence type="ECO:0000259" key="1">
    <source>
        <dbReference type="Pfam" id="PF07238"/>
    </source>
</evidence>
<dbReference type="Pfam" id="PF07238">
    <property type="entry name" value="PilZ"/>
    <property type="match status" value="1"/>
</dbReference>
<dbReference type="AlphaFoldDB" id="A0AAW4YX32"/>
<evidence type="ECO:0000313" key="2">
    <source>
        <dbReference type="EMBL" id="MCE8052984.1"/>
    </source>
</evidence>
<dbReference type="Proteomes" id="UP001320178">
    <property type="component" value="Unassembled WGS sequence"/>
</dbReference>
<sequence>MEWKTIPALSNQAIHLVERIFEENHDITIFSDNIAQPLSAQVASLDLARKTLILRVFCPAGNIEDYLPNGLISFDLEKNSRDDSPLLLCFEKLQATHERIYSSLFEIRCTLADTLLITVKPGGVRVPFLLGMSASVTLDVYTDSLTINARLCNLSLGGCRLQVPLEKSMPLTIHQQIPNIHIQFPNGESFRAKGSIRNMRPFGSGRYMAVGIRFIDLDRETRQRLLYFITESEAELARRMGMENRRVGISPLYLTTSHARKSVNSSNKRNMLPPMAHAIKEVARQQHIILHYLKNERPFPEDILYDGADSLLHLVESDRHQFLYTLRYIGDEVTWVRHSVRVAALLGDILLPQPGLIGDAREAVAGILLHAMGKPLLVNEQLPTLDTNLRSSQKERLKHHVRALRQQLHRVGWHPGPVLSCIIDDINERLDGSGYPAGKEGEALSKLVRTASVIKIVDTLTHARNGRPALSPLDAYRWVYGNKGYDRQCLNRYVRRYGLYPIGSLVKYSGGFLAWVMRLDREGSPDQVRVVKNLAFLDSKLDTILADKDIQQIGKLEAVVDPANFQL</sequence>
<reference evidence="2" key="2">
    <citation type="journal article" date="2021" name="Front. Microbiol.">
        <title>Aerobic Denitrification and Heterotrophic Sulfur Oxidation in the Genus Halomonas Revealed by Six Novel Species Characterizations and Genome-Based Analysis.</title>
        <authorList>
            <person name="Wang L."/>
            <person name="Shao Z."/>
        </authorList>
    </citation>
    <scope>NUCLEOTIDE SEQUENCE</scope>
    <source>
        <strain evidence="2">MCCC 1A05776</strain>
    </source>
</reference>
<evidence type="ECO:0000313" key="3">
    <source>
        <dbReference type="Proteomes" id="UP001320178"/>
    </source>
</evidence>
<feature type="domain" description="PilZ" evidence="1">
    <location>
        <begin position="133"/>
        <end position="229"/>
    </location>
</feature>